<sequence length="110" mass="11883">MGPSNSPSSSLSSSPGGPPCLAAWNCVCCNSPWTLCRPCKDAAREEWAAELRYPAHGELERDNDAAQLAAYWEANEELWETEAAQVACIEHCNREDDLAADLATASELGQ</sequence>
<name>A0A9C6TWF6_FRAOC</name>
<dbReference type="KEGG" id="foc:113214746"/>
<reference evidence="2" key="1">
    <citation type="submission" date="2025-08" db="UniProtKB">
        <authorList>
            <consortium name="RefSeq"/>
        </authorList>
    </citation>
    <scope>IDENTIFICATION</scope>
    <source>
        <tissue evidence="2">Whole organism</tissue>
    </source>
</reference>
<proteinExistence type="predicted"/>
<evidence type="ECO:0000313" key="2">
    <source>
        <dbReference type="RefSeq" id="XP_052123570.1"/>
    </source>
</evidence>
<dbReference type="AlphaFoldDB" id="A0A9C6TWF6"/>
<gene>
    <name evidence="2" type="primary">LOC113214746</name>
</gene>
<dbReference type="RefSeq" id="XP_052123570.1">
    <property type="nucleotide sequence ID" value="XM_052267610.1"/>
</dbReference>
<dbReference type="Proteomes" id="UP000504606">
    <property type="component" value="Unplaced"/>
</dbReference>
<dbReference type="GeneID" id="113214746"/>
<organism evidence="1 2">
    <name type="scientific">Frankliniella occidentalis</name>
    <name type="common">Western flower thrips</name>
    <name type="synonym">Euthrips occidentalis</name>
    <dbReference type="NCBI Taxonomy" id="133901"/>
    <lineage>
        <taxon>Eukaryota</taxon>
        <taxon>Metazoa</taxon>
        <taxon>Ecdysozoa</taxon>
        <taxon>Arthropoda</taxon>
        <taxon>Hexapoda</taxon>
        <taxon>Insecta</taxon>
        <taxon>Pterygota</taxon>
        <taxon>Neoptera</taxon>
        <taxon>Paraneoptera</taxon>
        <taxon>Thysanoptera</taxon>
        <taxon>Terebrantia</taxon>
        <taxon>Thripoidea</taxon>
        <taxon>Thripidae</taxon>
        <taxon>Frankliniella</taxon>
    </lineage>
</organism>
<evidence type="ECO:0000313" key="1">
    <source>
        <dbReference type="Proteomes" id="UP000504606"/>
    </source>
</evidence>
<accession>A0A9C6TWF6</accession>
<keyword evidence="1" id="KW-1185">Reference proteome</keyword>
<protein>
    <submittedName>
        <fullName evidence="2">Uncharacterized protein LOC113214746</fullName>
    </submittedName>
</protein>